<dbReference type="EMBL" id="AJYK02000003">
    <property type="protein sequence ID" value="OEF30026.1"/>
    <property type="molecule type" value="Genomic_DNA"/>
</dbReference>
<dbReference type="AlphaFoldDB" id="A0A1E5E6A2"/>
<proteinExistence type="predicted"/>
<dbReference type="NCBIfam" id="NF041384">
    <property type="entry name" value="YHS_seleno_dom"/>
    <property type="match status" value="1"/>
</dbReference>
<dbReference type="InterPro" id="IPR007029">
    <property type="entry name" value="YHS_dom"/>
</dbReference>
<dbReference type="Proteomes" id="UP000094070">
    <property type="component" value="Unassembled WGS sequence"/>
</dbReference>
<evidence type="ECO:0000256" key="1">
    <source>
        <dbReference type="SAM" id="SignalP"/>
    </source>
</evidence>
<feature type="signal peptide" evidence="1">
    <location>
        <begin position="1"/>
        <end position="26"/>
    </location>
</feature>
<reference evidence="3 4" key="1">
    <citation type="journal article" date="2012" name="Science">
        <title>Ecological populations of bacteria act as socially cohesive units of antibiotic production and resistance.</title>
        <authorList>
            <person name="Cordero O.X."/>
            <person name="Wildschutte H."/>
            <person name="Kirkup B."/>
            <person name="Proehl S."/>
            <person name="Ngo L."/>
            <person name="Hussain F."/>
            <person name="Le Roux F."/>
            <person name="Mincer T."/>
            <person name="Polz M.F."/>
        </authorList>
    </citation>
    <scope>NUCLEOTIDE SEQUENCE [LARGE SCALE GENOMIC DNA]</scope>
    <source>
        <strain evidence="3 4">1S-45</strain>
    </source>
</reference>
<comment type="caution">
    <text evidence="3">The sequence shown here is derived from an EMBL/GenBank/DDBJ whole genome shotgun (WGS) entry which is preliminary data.</text>
</comment>
<dbReference type="eggNOG" id="COG3350">
    <property type="taxonomic scope" value="Bacteria"/>
</dbReference>
<keyword evidence="4" id="KW-1185">Reference proteome</keyword>
<dbReference type="STRING" id="1188252.A1QC_03285"/>
<feature type="chain" id="PRO_5009174717" evidence="1">
    <location>
        <begin position="27"/>
        <end position="154"/>
    </location>
</feature>
<dbReference type="RefSeq" id="WP_017025348.1">
    <property type="nucleotide sequence ID" value="NZ_AJYK02000003.1"/>
</dbReference>
<evidence type="ECO:0000313" key="3">
    <source>
        <dbReference type="EMBL" id="OEF30026.1"/>
    </source>
</evidence>
<gene>
    <name evidence="3" type="ORF">A1QC_03285</name>
</gene>
<keyword evidence="1" id="KW-0732">Signal</keyword>
<organism evidence="3 4">
    <name type="scientific">Vibrio rumoiensis 1S-45</name>
    <dbReference type="NCBI Taxonomy" id="1188252"/>
    <lineage>
        <taxon>Bacteria</taxon>
        <taxon>Pseudomonadati</taxon>
        <taxon>Pseudomonadota</taxon>
        <taxon>Gammaproteobacteria</taxon>
        <taxon>Vibrionales</taxon>
        <taxon>Vibrionaceae</taxon>
        <taxon>Vibrio</taxon>
    </lineage>
</organism>
<dbReference type="Pfam" id="PF04945">
    <property type="entry name" value="YHS"/>
    <property type="match status" value="1"/>
</dbReference>
<evidence type="ECO:0000259" key="2">
    <source>
        <dbReference type="Pfam" id="PF04945"/>
    </source>
</evidence>
<evidence type="ECO:0000313" key="4">
    <source>
        <dbReference type="Proteomes" id="UP000094070"/>
    </source>
</evidence>
<dbReference type="OrthoDB" id="344729at2"/>
<accession>A0A1E5E6A2</accession>
<protein>
    <submittedName>
        <fullName evidence="3">YHS domain protein</fullName>
    </submittedName>
</protein>
<feature type="domain" description="YHS" evidence="2">
    <location>
        <begin position="47"/>
        <end position="93"/>
    </location>
</feature>
<name>A0A1E5E6A2_9VIBR</name>
<sequence length="154" mass="17422">MKHYWKYLTLTLLLATQALFSTQALAASDPIYTGYFSSKALEGYDSVAYFTEGKPVKGNKAFKTTYQGADWLFSSQEHLDLFTGDPEKYAPQYGGYCAWALGSEKQLAPGDPLQWTVYNGKLYVNYDKSVKEKWLPNKDTFIKSADAQWPAILK</sequence>